<dbReference type="GO" id="GO:0019433">
    <property type="term" value="P:triglyceride catabolic process"/>
    <property type="evidence" value="ECO:0007669"/>
    <property type="project" value="TreeGrafter"/>
</dbReference>
<dbReference type="PANTHER" id="PTHR12406">
    <property type="entry name" value="CALCIUM-INDEPENDENT PHOSPHOLIPASE A2 IPLA2 -RELATED"/>
    <property type="match status" value="1"/>
</dbReference>
<dbReference type="Proteomes" id="UP000887574">
    <property type="component" value="Unplaced"/>
</dbReference>
<dbReference type="InterPro" id="IPR016035">
    <property type="entry name" value="Acyl_Trfase/lysoPLipase"/>
</dbReference>
<dbReference type="GO" id="GO:0004806">
    <property type="term" value="F:triacylglycerol lipase activity"/>
    <property type="evidence" value="ECO:0007669"/>
    <property type="project" value="TreeGrafter"/>
</dbReference>
<dbReference type="InterPro" id="IPR033562">
    <property type="entry name" value="PLPL"/>
</dbReference>
<proteinExistence type="predicted"/>
<evidence type="ECO:0000313" key="2">
    <source>
        <dbReference type="WBParaSite" id="jg3726"/>
    </source>
</evidence>
<evidence type="ECO:0000313" key="1">
    <source>
        <dbReference type="Proteomes" id="UP000887574"/>
    </source>
</evidence>
<dbReference type="PANTHER" id="PTHR12406:SF7">
    <property type="entry name" value="PATATIN-LIKE PHOSPHOLIPASE DOMAIN-CONTAINING PROTEIN 4"/>
    <property type="match status" value="1"/>
</dbReference>
<dbReference type="WBParaSite" id="jg3726">
    <property type="protein sequence ID" value="jg3726"/>
    <property type="gene ID" value="jg3726"/>
</dbReference>
<dbReference type="GO" id="GO:0005811">
    <property type="term" value="C:lipid droplet"/>
    <property type="evidence" value="ECO:0007669"/>
    <property type="project" value="TreeGrafter"/>
</dbReference>
<reference evidence="2" key="1">
    <citation type="submission" date="2022-11" db="UniProtKB">
        <authorList>
            <consortium name="WormBaseParasite"/>
        </authorList>
    </citation>
    <scope>IDENTIFICATION</scope>
</reference>
<sequence length="155" mass="17574">MLAQTTYKNKIISSFSKKEELTKALRASCHIPISQFMAAPPPMIDGEVCVDGCWSNNLPVLPNVLTITVSPFSGPVTIGPPKETSAHFERNCQSIYAHLNNFNRAVTAVYPQEKDLKNYFEEGERDALYFLNHNHLNDEHADMQHIKNHTWTDDD</sequence>
<keyword evidence="1" id="KW-1185">Reference proteome</keyword>
<dbReference type="AlphaFoldDB" id="A0A915EA94"/>
<name>A0A915EA94_9BILA</name>
<protein>
    <submittedName>
        <fullName evidence="2">PNPLA domain-containing protein</fullName>
    </submittedName>
</protein>
<dbReference type="GO" id="GO:0016020">
    <property type="term" value="C:membrane"/>
    <property type="evidence" value="ECO:0007669"/>
    <property type="project" value="TreeGrafter"/>
</dbReference>
<accession>A0A915EA94</accession>
<organism evidence="1 2">
    <name type="scientific">Ditylenchus dipsaci</name>
    <dbReference type="NCBI Taxonomy" id="166011"/>
    <lineage>
        <taxon>Eukaryota</taxon>
        <taxon>Metazoa</taxon>
        <taxon>Ecdysozoa</taxon>
        <taxon>Nematoda</taxon>
        <taxon>Chromadorea</taxon>
        <taxon>Rhabditida</taxon>
        <taxon>Tylenchina</taxon>
        <taxon>Tylenchomorpha</taxon>
        <taxon>Sphaerularioidea</taxon>
        <taxon>Anguinidae</taxon>
        <taxon>Anguininae</taxon>
        <taxon>Ditylenchus</taxon>
    </lineage>
</organism>
<dbReference type="Gene3D" id="3.40.1090.10">
    <property type="entry name" value="Cytosolic phospholipase A2 catalytic domain"/>
    <property type="match status" value="1"/>
</dbReference>
<dbReference type="GO" id="GO:0005737">
    <property type="term" value="C:cytoplasm"/>
    <property type="evidence" value="ECO:0007669"/>
    <property type="project" value="TreeGrafter"/>
</dbReference>
<dbReference type="GO" id="GO:0055088">
    <property type="term" value="P:lipid homeostasis"/>
    <property type="evidence" value="ECO:0007669"/>
    <property type="project" value="TreeGrafter"/>
</dbReference>
<dbReference type="SUPFAM" id="SSF52151">
    <property type="entry name" value="FabD/lysophospholipase-like"/>
    <property type="match status" value="1"/>
</dbReference>